<evidence type="ECO:0000256" key="6">
    <source>
        <dbReference type="ARBA" id="ARBA00023235"/>
    </source>
</evidence>
<evidence type="ECO:0000256" key="8">
    <source>
        <dbReference type="ARBA" id="ARBA00031484"/>
    </source>
</evidence>
<dbReference type="Gene3D" id="1.10.4030.10">
    <property type="entry name" value="Porin chaperone SurA, peptide-binding domain"/>
    <property type="match status" value="1"/>
</dbReference>
<keyword evidence="6 9" id="KW-0413">Isomerase</keyword>
<dbReference type="InterPro" id="IPR015391">
    <property type="entry name" value="SurA_N"/>
</dbReference>
<dbReference type="Proteomes" id="UP000278222">
    <property type="component" value="Unassembled WGS sequence"/>
</dbReference>
<evidence type="ECO:0000259" key="11">
    <source>
        <dbReference type="PROSITE" id="PS50198"/>
    </source>
</evidence>
<dbReference type="InterPro" id="IPR050280">
    <property type="entry name" value="OMP_Chaperone_SurA"/>
</dbReference>
<sequence length="439" mass="48222">MRMPSGFSILRHGRRAAASLLLLAPLLLVQPAAPLLAQQASTRIAAVVNEDIVTAHDVDARVRLVLAASGQPPTAENVDRMRAQVLRTLIDERLQAQESARASIRVSEQELADNIKRLESQNSMGPGGFYAWLDQNSVPRGTAEEQLRANIQWNKLMRRRHARSISVSEEEIDEAIEKRQAAASVPERRVAEIFLPVENPSEEVEVARTAERLIEQMRSGVRFPQVAQQFSRAASAAQGGDLGWIQPGQLDPQLEAIVDGMQPGELSRPIKMPGGYYILLLIERRQPAGAQAAAADDQMVSLRQIVVPVPAGASPQIIQQRRQQAEELSRTVRDCADMTADRAASGSLSGDLGQVRLGDMPPRLRQIVASQPVGKTTPPLQTDAGFIVLMVCERQAQSKAAEKVDREAIAEALTVQRLENVARRVIRDLRRSAFIDIRS</sequence>
<dbReference type="RefSeq" id="WP_123688896.1">
    <property type="nucleotide sequence ID" value="NZ_AP019700.1"/>
</dbReference>
<evidence type="ECO:0000256" key="4">
    <source>
        <dbReference type="ARBA" id="ARBA00023110"/>
    </source>
</evidence>
<organism evidence="12 13">
    <name type="scientific">Stella humosa</name>
    <dbReference type="NCBI Taxonomy" id="94"/>
    <lineage>
        <taxon>Bacteria</taxon>
        <taxon>Pseudomonadati</taxon>
        <taxon>Pseudomonadota</taxon>
        <taxon>Alphaproteobacteria</taxon>
        <taxon>Rhodospirillales</taxon>
        <taxon>Stellaceae</taxon>
        <taxon>Stella</taxon>
    </lineage>
</organism>
<dbReference type="Pfam" id="PF00639">
    <property type="entry name" value="Rotamase"/>
    <property type="match status" value="2"/>
</dbReference>
<accession>A0A3N1M8Y6</accession>
<evidence type="ECO:0000256" key="7">
    <source>
        <dbReference type="ARBA" id="ARBA00030642"/>
    </source>
</evidence>
<evidence type="ECO:0000256" key="10">
    <source>
        <dbReference type="SAM" id="SignalP"/>
    </source>
</evidence>
<keyword evidence="4 9" id="KW-0697">Rotamase</keyword>
<dbReference type="InterPro" id="IPR027304">
    <property type="entry name" value="Trigger_fact/SurA_dom_sf"/>
</dbReference>
<dbReference type="InterPro" id="IPR000297">
    <property type="entry name" value="PPIase_PpiC"/>
</dbReference>
<keyword evidence="2 10" id="KW-0732">Signal</keyword>
<proteinExistence type="predicted"/>
<evidence type="ECO:0000256" key="3">
    <source>
        <dbReference type="ARBA" id="ARBA00022764"/>
    </source>
</evidence>
<feature type="domain" description="PpiC" evidence="11">
    <location>
        <begin position="297"/>
        <end position="393"/>
    </location>
</feature>
<evidence type="ECO:0000256" key="9">
    <source>
        <dbReference type="PROSITE-ProRule" id="PRU00278"/>
    </source>
</evidence>
<dbReference type="PANTHER" id="PTHR47637">
    <property type="entry name" value="CHAPERONE SURA"/>
    <property type="match status" value="1"/>
</dbReference>
<evidence type="ECO:0000256" key="1">
    <source>
        <dbReference type="ARBA" id="ARBA00018370"/>
    </source>
</evidence>
<dbReference type="EMBL" id="RJKX01000013">
    <property type="protein sequence ID" value="ROP99514.1"/>
    <property type="molecule type" value="Genomic_DNA"/>
</dbReference>
<dbReference type="PROSITE" id="PS50198">
    <property type="entry name" value="PPIC_PPIASE_2"/>
    <property type="match status" value="2"/>
</dbReference>
<keyword evidence="13" id="KW-1185">Reference proteome</keyword>
<dbReference type="PANTHER" id="PTHR47637:SF1">
    <property type="entry name" value="CHAPERONE SURA"/>
    <property type="match status" value="1"/>
</dbReference>
<keyword evidence="3" id="KW-0574">Periplasm</keyword>
<protein>
    <recommendedName>
        <fullName evidence="1">Parvulin-like PPIase</fullName>
    </recommendedName>
    <alternativeName>
        <fullName evidence="7">Peptidyl-prolyl cis-trans isomerase plp</fullName>
    </alternativeName>
    <alternativeName>
        <fullName evidence="8">Rotamase plp</fullName>
    </alternativeName>
</protein>
<dbReference type="Gene3D" id="3.10.50.40">
    <property type="match status" value="2"/>
</dbReference>
<dbReference type="Pfam" id="PF09312">
    <property type="entry name" value="SurA_N"/>
    <property type="match status" value="1"/>
</dbReference>
<feature type="signal peptide" evidence="10">
    <location>
        <begin position="1"/>
        <end position="37"/>
    </location>
</feature>
<reference evidence="12 13" key="1">
    <citation type="submission" date="2018-11" db="EMBL/GenBank/DDBJ databases">
        <title>Genomic Encyclopedia of Type Strains, Phase IV (KMG-IV): sequencing the most valuable type-strain genomes for metagenomic binning, comparative biology and taxonomic classification.</title>
        <authorList>
            <person name="Goeker M."/>
        </authorList>
    </citation>
    <scope>NUCLEOTIDE SEQUENCE [LARGE SCALE GENOMIC DNA]</scope>
    <source>
        <strain evidence="12 13">DSM 5900</strain>
    </source>
</reference>
<dbReference type="GO" id="GO:0003755">
    <property type="term" value="F:peptidyl-prolyl cis-trans isomerase activity"/>
    <property type="evidence" value="ECO:0007669"/>
    <property type="project" value="UniProtKB-KW"/>
</dbReference>
<keyword evidence="5" id="KW-0143">Chaperone</keyword>
<dbReference type="OrthoDB" id="9791746at2"/>
<evidence type="ECO:0000313" key="12">
    <source>
        <dbReference type="EMBL" id="ROP99514.1"/>
    </source>
</evidence>
<evidence type="ECO:0000256" key="2">
    <source>
        <dbReference type="ARBA" id="ARBA00022729"/>
    </source>
</evidence>
<dbReference type="SUPFAM" id="SSF54534">
    <property type="entry name" value="FKBP-like"/>
    <property type="match status" value="2"/>
</dbReference>
<feature type="chain" id="PRO_5017983655" description="Parvulin-like PPIase" evidence="10">
    <location>
        <begin position="38"/>
        <end position="439"/>
    </location>
</feature>
<comment type="caution">
    <text evidence="12">The sequence shown here is derived from an EMBL/GenBank/DDBJ whole genome shotgun (WGS) entry which is preliminary data.</text>
</comment>
<feature type="domain" description="PpiC" evidence="11">
    <location>
        <begin position="185"/>
        <end position="283"/>
    </location>
</feature>
<evidence type="ECO:0000256" key="5">
    <source>
        <dbReference type="ARBA" id="ARBA00023186"/>
    </source>
</evidence>
<dbReference type="AlphaFoldDB" id="A0A3N1M8Y6"/>
<evidence type="ECO:0000313" key="13">
    <source>
        <dbReference type="Proteomes" id="UP000278222"/>
    </source>
</evidence>
<gene>
    <name evidence="12" type="ORF">EDC65_1293</name>
</gene>
<name>A0A3N1M8Y6_9PROT</name>
<dbReference type="SUPFAM" id="SSF109998">
    <property type="entry name" value="Triger factor/SurA peptide-binding domain-like"/>
    <property type="match status" value="1"/>
</dbReference>
<dbReference type="InterPro" id="IPR046357">
    <property type="entry name" value="PPIase_dom_sf"/>
</dbReference>